<reference evidence="7" key="2">
    <citation type="submission" date="2015-01" db="EMBL/GenBank/DDBJ databases">
        <title>Evolutionary Origins and Diversification of the Mycorrhizal Mutualists.</title>
        <authorList>
            <consortium name="DOE Joint Genome Institute"/>
            <consortium name="Mycorrhizal Genomics Consortium"/>
            <person name="Kohler A."/>
            <person name="Kuo A."/>
            <person name="Nagy L.G."/>
            <person name="Floudas D."/>
            <person name="Copeland A."/>
            <person name="Barry K.W."/>
            <person name="Cichocki N."/>
            <person name="Veneault-Fourrey C."/>
            <person name="LaButti K."/>
            <person name="Lindquist E.A."/>
            <person name="Lipzen A."/>
            <person name="Lundell T."/>
            <person name="Morin E."/>
            <person name="Murat C."/>
            <person name="Riley R."/>
            <person name="Ohm R."/>
            <person name="Sun H."/>
            <person name="Tunlid A."/>
            <person name="Henrissat B."/>
            <person name="Grigoriev I.V."/>
            <person name="Hibbett D.S."/>
            <person name="Martin F."/>
        </authorList>
    </citation>
    <scope>NUCLEOTIDE SEQUENCE [LARGE SCALE GENOMIC DNA]</scope>
    <source>
        <strain evidence="7">F 1598</strain>
    </source>
</reference>
<dbReference type="InterPro" id="IPR015655">
    <property type="entry name" value="PP2C"/>
</dbReference>
<dbReference type="PROSITE" id="PS01032">
    <property type="entry name" value="PPM_1"/>
    <property type="match status" value="1"/>
</dbReference>
<name>A0A0C3F2C3_PILCF</name>
<dbReference type="SUPFAM" id="SSF81606">
    <property type="entry name" value="PP2C-like"/>
    <property type="match status" value="1"/>
</dbReference>
<dbReference type="EMBL" id="KN833013">
    <property type="protein sequence ID" value="KIM78960.1"/>
    <property type="molecule type" value="Genomic_DNA"/>
</dbReference>
<dbReference type="STRING" id="765440.A0A0C3F2C3"/>
<dbReference type="InterPro" id="IPR036457">
    <property type="entry name" value="PPM-type-like_dom_sf"/>
</dbReference>
<evidence type="ECO:0000313" key="7">
    <source>
        <dbReference type="Proteomes" id="UP000054166"/>
    </source>
</evidence>
<evidence type="ECO:0000256" key="3">
    <source>
        <dbReference type="ARBA" id="ARBA00022912"/>
    </source>
</evidence>
<dbReference type="SMART" id="SM00332">
    <property type="entry name" value="PP2Cc"/>
    <property type="match status" value="1"/>
</dbReference>
<keyword evidence="2 4" id="KW-0378">Hydrolase</keyword>
<keyword evidence="3 4" id="KW-0904">Protein phosphatase</keyword>
<accession>A0A0C3F2C3</accession>
<keyword evidence="1" id="KW-0479">Metal-binding</keyword>
<evidence type="ECO:0000256" key="1">
    <source>
        <dbReference type="ARBA" id="ARBA00022723"/>
    </source>
</evidence>
<dbReference type="InParanoid" id="A0A0C3F2C3"/>
<dbReference type="PANTHER" id="PTHR13832:SF792">
    <property type="entry name" value="GM14286P"/>
    <property type="match status" value="1"/>
</dbReference>
<reference evidence="6 7" key="1">
    <citation type="submission" date="2014-04" db="EMBL/GenBank/DDBJ databases">
        <authorList>
            <consortium name="DOE Joint Genome Institute"/>
            <person name="Kuo A."/>
            <person name="Tarkka M."/>
            <person name="Buscot F."/>
            <person name="Kohler A."/>
            <person name="Nagy L.G."/>
            <person name="Floudas D."/>
            <person name="Copeland A."/>
            <person name="Barry K.W."/>
            <person name="Cichocki N."/>
            <person name="Veneault-Fourrey C."/>
            <person name="LaButti K."/>
            <person name="Lindquist E.A."/>
            <person name="Lipzen A."/>
            <person name="Lundell T."/>
            <person name="Morin E."/>
            <person name="Murat C."/>
            <person name="Sun H."/>
            <person name="Tunlid A."/>
            <person name="Henrissat B."/>
            <person name="Grigoriev I.V."/>
            <person name="Hibbett D.S."/>
            <person name="Martin F."/>
            <person name="Nordberg H.P."/>
            <person name="Cantor M.N."/>
            <person name="Hua S.X."/>
        </authorList>
    </citation>
    <scope>NUCLEOTIDE SEQUENCE [LARGE SCALE GENOMIC DNA]</scope>
    <source>
        <strain evidence="6 7">F 1598</strain>
    </source>
</reference>
<evidence type="ECO:0000313" key="6">
    <source>
        <dbReference type="EMBL" id="KIM78960.1"/>
    </source>
</evidence>
<comment type="similarity">
    <text evidence="4">Belongs to the PP2C family.</text>
</comment>
<feature type="domain" description="PPM-type phosphatase" evidence="5">
    <location>
        <begin position="60"/>
        <end position="391"/>
    </location>
</feature>
<dbReference type="PANTHER" id="PTHR13832">
    <property type="entry name" value="PROTEIN PHOSPHATASE 2C"/>
    <property type="match status" value="1"/>
</dbReference>
<dbReference type="InterPro" id="IPR000222">
    <property type="entry name" value="PP2C_BS"/>
</dbReference>
<dbReference type="PROSITE" id="PS51746">
    <property type="entry name" value="PPM_2"/>
    <property type="match status" value="1"/>
</dbReference>
<sequence length="391" mass="43509">MSTSNLPLADSPWGVIDPSPMCYRNLPPQALASELRHLSAARTIGTTHCVTFQPCLEAINQDRYDVQEWDLPSGKWTFAAVFDGHAGVKTVEHVVEVLPRLIRTSLTSALTPDNGSILDDLLGLFPDGSDAIDRLSDSEINSIINDFDSGGTNHTKVLRCMQGSTVLMSLVDSEGLNLWVCSLGDCQAVLGTKNSSGACTSTLLSSNHNGHNKEEVMRIRQEHPEDERDKCVLDDRVFGVLAVTRAIGDYCFKLPASYTERIFLKANPGFSHPDAVREFLSRNLTPPYISNQADVRHVDLTLREQKEHFLIMCSDGFVDLYMYDETRAGSLEYIAARWVSLVNLESDEQNEALRLLRDAIGGEDEDKVARNLTRRALVRWIDDTTVLVVRL</sequence>
<dbReference type="Pfam" id="PF00481">
    <property type="entry name" value="PP2C"/>
    <property type="match status" value="1"/>
</dbReference>
<dbReference type="InterPro" id="IPR001932">
    <property type="entry name" value="PPM-type_phosphatase-like_dom"/>
</dbReference>
<evidence type="ECO:0000256" key="2">
    <source>
        <dbReference type="ARBA" id="ARBA00022801"/>
    </source>
</evidence>
<evidence type="ECO:0000259" key="5">
    <source>
        <dbReference type="PROSITE" id="PS51746"/>
    </source>
</evidence>
<proteinExistence type="inferred from homology"/>
<protein>
    <recommendedName>
        <fullName evidence="5">PPM-type phosphatase domain-containing protein</fullName>
    </recommendedName>
</protein>
<dbReference type="AlphaFoldDB" id="A0A0C3F2C3"/>
<dbReference type="CDD" id="cd00143">
    <property type="entry name" value="PP2Cc"/>
    <property type="match status" value="1"/>
</dbReference>
<keyword evidence="7" id="KW-1185">Reference proteome</keyword>
<dbReference type="GO" id="GO:0046872">
    <property type="term" value="F:metal ion binding"/>
    <property type="evidence" value="ECO:0007669"/>
    <property type="project" value="UniProtKB-KW"/>
</dbReference>
<dbReference type="OrthoDB" id="19329at2759"/>
<organism evidence="6 7">
    <name type="scientific">Piloderma croceum (strain F 1598)</name>
    <dbReference type="NCBI Taxonomy" id="765440"/>
    <lineage>
        <taxon>Eukaryota</taxon>
        <taxon>Fungi</taxon>
        <taxon>Dikarya</taxon>
        <taxon>Basidiomycota</taxon>
        <taxon>Agaricomycotina</taxon>
        <taxon>Agaricomycetes</taxon>
        <taxon>Agaricomycetidae</taxon>
        <taxon>Atheliales</taxon>
        <taxon>Atheliaceae</taxon>
        <taxon>Piloderma</taxon>
    </lineage>
</organism>
<gene>
    <name evidence="6" type="ORF">PILCRDRAFT_824087</name>
</gene>
<dbReference type="Proteomes" id="UP000054166">
    <property type="component" value="Unassembled WGS sequence"/>
</dbReference>
<evidence type="ECO:0000256" key="4">
    <source>
        <dbReference type="RuleBase" id="RU003465"/>
    </source>
</evidence>
<dbReference type="GO" id="GO:0004722">
    <property type="term" value="F:protein serine/threonine phosphatase activity"/>
    <property type="evidence" value="ECO:0007669"/>
    <property type="project" value="InterPro"/>
</dbReference>
<dbReference type="HOGENOM" id="CLU_020130_0_0_1"/>
<dbReference type="Gene3D" id="3.60.40.10">
    <property type="entry name" value="PPM-type phosphatase domain"/>
    <property type="match status" value="1"/>
</dbReference>